<evidence type="ECO:0000259" key="1">
    <source>
        <dbReference type="Pfam" id="PF13456"/>
    </source>
</evidence>
<dbReference type="AlphaFoldDB" id="A0A059CPS5"/>
<accession>A0A059CPS5</accession>
<evidence type="ECO:0000313" key="2">
    <source>
        <dbReference type="EMBL" id="KCW80211.1"/>
    </source>
</evidence>
<dbReference type="CDD" id="cd06222">
    <property type="entry name" value="RNase_H_like"/>
    <property type="match status" value="1"/>
</dbReference>
<dbReference type="Gene3D" id="3.30.420.10">
    <property type="entry name" value="Ribonuclease H-like superfamily/Ribonuclease H"/>
    <property type="match status" value="1"/>
</dbReference>
<dbReference type="InParanoid" id="A0A059CPS5"/>
<gene>
    <name evidence="2" type="ORF">EUGRSUZ_C01564</name>
</gene>
<dbReference type="Pfam" id="PF13456">
    <property type="entry name" value="RVT_3"/>
    <property type="match status" value="1"/>
</dbReference>
<dbReference type="OMA" id="NCDASWN"/>
<name>A0A059CPS5_EUCGR</name>
<dbReference type="InterPro" id="IPR036397">
    <property type="entry name" value="RNaseH_sf"/>
</dbReference>
<feature type="domain" description="RNase H type-1" evidence="1">
    <location>
        <begin position="81"/>
        <end position="214"/>
    </location>
</feature>
<proteinExistence type="predicted"/>
<dbReference type="InterPro" id="IPR044730">
    <property type="entry name" value="RNase_H-like_dom_plant"/>
</dbReference>
<dbReference type="InterPro" id="IPR002156">
    <property type="entry name" value="RNaseH_domain"/>
</dbReference>
<dbReference type="GO" id="GO:0004523">
    <property type="term" value="F:RNA-DNA hybrid ribonuclease activity"/>
    <property type="evidence" value="ECO:0007669"/>
    <property type="project" value="InterPro"/>
</dbReference>
<reference evidence="2" key="1">
    <citation type="submission" date="2013-07" db="EMBL/GenBank/DDBJ databases">
        <title>The genome of Eucalyptus grandis.</title>
        <authorList>
            <person name="Schmutz J."/>
            <person name="Hayes R."/>
            <person name="Myburg A."/>
            <person name="Tuskan G."/>
            <person name="Grattapaglia D."/>
            <person name="Rokhsar D.S."/>
        </authorList>
    </citation>
    <scope>NUCLEOTIDE SEQUENCE</scope>
    <source>
        <tissue evidence="2">Leaf extractions</tissue>
    </source>
</reference>
<sequence length="230" mass="25924">MIHTKKTFFAGILWHIWKSRNAAIFQGRKPDQLTTRIEARTATELYTKRAEKGLSRSRRRQLESEIPTKWVSPGSQELQWNIDASWCRSSLAGMVAGVCRNAIGVLVDGFAKKIQASMVAVAESLALREVLVRVRERRSTRAGLQLQVFKGRDLKVCISSDNLPLVECVSGRAEPPWPAQTVVHNCKIIMAQLSEVLVLYEPRENNRAADWVAKAYKANSLPTNWVLFPP</sequence>
<dbReference type="EMBL" id="KK198755">
    <property type="protein sequence ID" value="KCW80211.1"/>
    <property type="molecule type" value="Genomic_DNA"/>
</dbReference>
<dbReference type="InterPro" id="IPR053151">
    <property type="entry name" value="RNase_H-like"/>
</dbReference>
<dbReference type="PANTHER" id="PTHR47723">
    <property type="entry name" value="OS05G0353850 PROTEIN"/>
    <property type="match status" value="1"/>
</dbReference>
<dbReference type="Gramene" id="KCW80211">
    <property type="protein sequence ID" value="KCW80211"/>
    <property type="gene ID" value="EUGRSUZ_C01564"/>
</dbReference>
<dbReference type="STRING" id="71139.A0A059CPS5"/>
<dbReference type="GO" id="GO:0003676">
    <property type="term" value="F:nucleic acid binding"/>
    <property type="evidence" value="ECO:0007669"/>
    <property type="project" value="InterPro"/>
</dbReference>
<dbReference type="PANTHER" id="PTHR47723:SF23">
    <property type="entry name" value="REVERSE TRANSCRIPTASE-LIKE PROTEIN"/>
    <property type="match status" value="1"/>
</dbReference>
<protein>
    <recommendedName>
        <fullName evidence="1">RNase H type-1 domain-containing protein</fullName>
    </recommendedName>
</protein>
<organism evidence="2">
    <name type="scientific">Eucalyptus grandis</name>
    <name type="common">Flooded gum</name>
    <dbReference type="NCBI Taxonomy" id="71139"/>
    <lineage>
        <taxon>Eukaryota</taxon>
        <taxon>Viridiplantae</taxon>
        <taxon>Streptophyta</taxon>
        <taxon>Embryophyta</taxon>
        <taxon>Tracheophyta</taxon>
        <taxon>Spermatophyta</taxon>
        <taxon>Magnoliopsida</taxon>
        <taxon>eudicotyledons</taxon>
        <taxon>Gunneridae</taxon>
        <taxon>Pentapetalae</taxon>
        <taxon>rosids</taxon>
        <taxon>malvids</taxon>
        <taxon>Myrtales</taxon>
        <taxon>Myrtaceae</taxon>
        <taxon>Myrtoideae</taxon>
        <taxon>Eucalypteae</taxon>
        <taxon>Eucalyptus</taxon>
    </lineage>
</organism>